<protein>
    <submittedName>
        <fullName evidence="1">Uncharacterized protein</fullName>
    </submittedName>
</protein>
<name>A0A6S7CSY2_9BURK</name>
<gene>
    <name evidence="1" type="ORF">LMG28614_02488</name>
</gene>
<accession>A0A6S7CSY2</accession>
<dbReference type="AlphaFoldDB" id="A0A6S7CSY2"/>
<dbReference type="EMBL" id="CADIKK010000010">
    <property type="protein sequence ID" value="CAB3787371.1"/>
    <property type="molecule type" value="Genomic_DNA"/>
</dbReference>
<evidence type="ECO:0000313" key="2">
    <source>
        <dbReference type="Proteomes" id="UP000494365"/>
    </source>
</evidence>
<dbReference type="Proteomes" id="UP000494365">
    <property type="component" value="Unassembled WGS sequence"/>
</dbReference>
<evidence type="ECO:0000313" key="1">
    <source>
        <dbReference type="EMBL" id="CAB3787371.1"/>
    </source>
</evidence>
<sequence>MNKLICEPAAAARLNHRGAAGATGFSYRRHVAARRALFAAPPVDLLTLVVAEALRREAQAEIQRDLLRDALYEMPVAPERNDDRGAPVHRSDFDA</sequence>
<organism evidence="1 2">
    <name type="scientific">Paraburkholderia ultramafica</name>
    <dbReference type="NCBI Taxonomy" id="1544867"/>
    <lineage>
        <taxon>Bacteria</taxon>
        <taxon>Pseudomonadati</taxon>
        <taxon>Pseudomonadota</taxon>
        <taxon>Betaproteobacteria</taxon>
        <taxon>Burkholderiales</taxon>
        <taxon>Burkholderiaceae</taxon>
        <taxon>Paraburkholderia</taxon>
    </lineage>
</organism>
<reference evidence="1 2" key="1">
    <citation type="submission" date="2020-04" db="EMBL/GenBank/DDBJ databases">
        <authorList>
            <person name="De Canck E."/>
        </authorList>
    </citation>
    <scope>NUCLEOTIDE SEQUENCE [LARGE SCALE GENOMIC DNA]</scope>
    <source>
        <strain evidence="1 2">LMG 28614</strain>
    </source>
</reference>
<proteinExistence type="predicted"/>
<dbReference type="RefSeq" id="WP_175149826.1">
    <property type="nucleotide sequence ID" value="NZ_CADIKK010000010.1"/>
</dbReference>
<keyword evidence="2" id="KW-1185">Reference proteome</keyword>